<keyword evidence="3 8" id="KW-0251">Elongation factor</keyword>
<accession>A0A7G9L362</accession>
<dbReference type="SMART" id="SM00838">
    <property type="entry name" value="EFG_C"/>
    <property type="match status" value="1"/>
</dbReference>
<keyword evidence="5" id="KW-0342">GTP-binding</keyword>
<dbReference type="AlphaFoldDB" id="A0A7G9L362"/>
<evidence type="ECO:0000256" key="2">
    <source>
        <dbReference type="ARBA" id="ARBA00022741"/>
    </source>
</evidence>
<dbReference type="Gene3D" id="3.30.230.10">
    <property type="match status" value="1"/>
</dbReference>
<dbReference type="InterPro" id="IPR020568">
    <property type="entry name" value="Ribosomal_Su5_D2-typ_SF"/>
</dbReference>
<dbReference type="EMBL" id="CP060697">
    <property type="protein sequence ID" value="QNM83061.1"/>
    <property type="molecule type" value="Genomic_DNA"/>
</dbReference>
<dbReference type="Pfam" id="PF00679">
    <property type="entry name" value="EFG_C"/>
    <property type="match status" value="1"/>
</dbReference>
<evidence type="ECO:0000256" key="6">
    <source>
        <dbReference type="ARBA" id="ARBA00024731"/>
    </source>
</evidence>
<dbReference type="InterPro" id="IPR014721">
    <property type="entry name" value="Ribsml_uS5_D2-typ_fold_subgr"/>
</dbReference>
<dbReference type="Pfam" id="PF22042">
    <property type="entry name" value="EF-G_D2"/>
    <property type="match status" value="1"/>
</dbReference>
<evidence type="ECO:0000259" key="7">
    <source>
        <dbReference type="PROSITE" id="PS51722"/>
    </source>
</evidence>
<dbReference type="InterPro" id="IPR041095">
    <property type="entry name" value="EFG_II"/>
</dbReference>
<dbReference type="CDD" id="cd01434">
    <property type="entry name" value="EFG_mtEFG1_IV"/>
    <property type="match status" value="1"/>
</dbReference>
<name>A0A7G9L362_9SPHN</name>
<dbReference type="InterPro" id="IPR000795">
    <property type="entry name" value="T_Tr_GTP-bd_dom"/>
</dbReference>
<dbReference type="InterPro" id="IPR009000">
    <property type="entry name" value="Transl_B-barrel_sf"/>
</dbReference>
<dbReference type="NCBIfam" id="NF009379">
    <property type="entry name" value="PRK12740.1-3"/>
    <property type="match status" value="1"/>
</dbReference>
<evidence type="ECO:0000256" key="3">
    <source>
        <dbReference type="ARBA" id="ARBA00022768"/>
    </source>
</evidence>
<dbReference type="PANTHER" id="PTHR43261:SF7">
    <property type="entry name" value="ELONGATION FACTOR G-LIKE PROTEIN"/>
    <property type="match status" value="1"/>
</dbReference>
<dbReference type="InterPro" id="IPR000640">
    <property type="entry name" value="EFG_V-like"/>
</dbReference>
<dbReference type="SUPFAM" id="SSF50447">
    <property type="entry name" value="Translation proteins"/>
    <property type="match status" value="1"/>
</dbReference>
<dbReference type="GO" id="GO:0032790">
    <property type="term" value="P:ribosome disassembly"/>
    <property type="evidence" value="ECO:0007669"/>
    <property type="project" value="TreeGrafter"/>
</dbReference>
<dbReference type="GO" id="GO:0005525">
    <property type="term" value="F:GTP binding"/>
    <property type="evidence" value="ECO:0007669"/>
    <property type="project" value="UniProtKB-KW"/>
</dbReference>
<dbReference type="Pfam" id="PF00009">
    <property type="entry name" value="GTP_EFTU"/>
    <property type="match status" value="1"/>
</dbReference>
<keyword evidence="4" id="KW-0648">Protein biosynthesis</keyword>
<reference evidence="8 9" key="1">
    <citation type="submission" date="2020-08" db="EMBL/GenBank/DDBJ databases">
        <title>Sphingomonas sp. sand1-3 16S ribosomal RNA gene Genome sequencing and assembly.</title>
        <authorList>
            <person name="Kang M."/>
        </authorList>
    </citation>
    <scope>NUCLEOTIDE SEQUENCE [LARGE SCALE GENOMIC DNA]</scope>
    <source>
        <strain evidence="9">sand1-3</strain>
    </source>
</reference>
<dbReference type="GO" id="GO:0003924">
    <property type="term" value="F:GTPase activity"/>
    <property type="evidence" value="ECO:0007669"/>
    <property type="project" value="InterPro"/>
</dbReference>
<dbReference type="PANTHER" id="PTHR43261">
    <property type="entry name" value="TRANSLATION ELONGATION FACTOR G-RELATED"/>
    <property type="match status" value="1"/>
</dbReference>
<evidence type="ECO:0000313" key="9">
    <source>
        <dbReference type="Proteomes" id="UP000515861"/>
    </source>
</evidence>
<dbReference type="InterPro" id="IPR027417">
    <property type="entry name" value="P-loop_NTPase"/>
</dbReference>
<keyword evidence="9" id="KW-1185">Reference proteome</keyword>
<evidence type="ECO:0000256" key="5">
    <source>
        <dbReference type="ARBA" id="ARBA00023134"/>
    </source>
</evidence>
<gene>
    <name evidence="8" type="ORF">H8M03_01475</name>
</gene>
<keyword evidence="2" id="KW-0547">Nucleotide-binding</keyword>
<organism evidence="8 9">
    <name type="scientific">Sphingomonas sabuli</name>
    <dbReference type="NCBI Taxonomy" id="2764186"/>
    <lineage>
        <taxon>Bacteria</taxon>
        <taxon>Pseudomonadati</taxon>
        <taxon>Pseudomonadota</taxon>
        <taxon>Alphaproteobacteria</taxon>
        <taxon>Sphingomonadales</taxon>
        <taxon>Sphingomonadaceae</taxon>
        <taxon>Sphingomonas</taxon>
    </lineage>
</organism>
<dbReference type="GO" id="GO:0097216">
    <property type="term" value="F:guanosine tetraphosphate binding"/>
    <property type="evidence" value="ECO:0007669"/>
    <property type="project" value="UniProtKB-ARBA"/>
</dbReference>
<evidence type="ECO:0000256" key="1">
    <source>
        <dbReference type="ARBA" id="ARBA00017872"/>
    </source>
</evidence>
<dbReference type="KEGG" id="ssau:H8M03_01475"/>
<dbReference type="Proteomes" id="UP000515861">
    <property type="component" value="Chromosome"/>
</dbReference>
<comment type="function">
    <text evidence="6">Catalyzes the GTP-dependent ribosomal translocation step during translation elongation. During this step, the ribosome changes from the pre-translocational (PRE) to the post-translocational (POST) state as the newly formed A-site-bound peptidyl-tRNA and P-site-bound deacylated tRNA move to the P and E sites, respectively. Catalyzes the coordinated movement of the two tRNA molecules, the mRNA and conformational changes in the ribosome.</text>
</comment>
<dbReference type="Pfam" id="PF14492">
    <property type="entry name" value="EFG_III"/>
    <property type="match status" value="1"/>
</dbReference>
<dbReference type="InterPro" id="IPR053905">
    <property type="entry name" value="EF-G-like_DII"/>
</dbReference>
<dbReference type="InterPro" id="IPR035647">
    <property type="entry name" value="EFG_III/V"/>
</dbReference>
<proteinExistence type="predicted"/>
<evidence type="ECO:0000256" key="4">
    <source>
        <dbReference type="ARBA" id="ARBA00022917"/>
    </source>
</evidence>
<dbReference type="RefSeq" id="WP_187480016.1">
    <property type="nucleotide sequence ID" value="NZ_CP060697.1"/>
</dbReference>
<dbReference type="InterPro" id="IPR035649">
    <property type="entry name" value="EFG_V"/>
</dbReference>
<feature type="domain" description="Tr-type G" evidence="7">
    <location>
        <begin position="11"/>
        <end position="282"/>
    </location>
</feature>
<protein>
    <recommendedName>
        <fullName evidence="1">Elongation factor G</fullName>
    </recommendedName>
</protein>
<dbReference type="SUPFAM" id="SSF54211">
    <property type="entry name" value="Ribosomal protein S5 domain 2-like"/>
    <property type="match status" value="1"/>
</dbReference>
<dbReference type="Pfam" id="PF03764">
    <property type="entry name" value="EFG_IV"/>
    <property type="match status" value="1"/>
</dbReference>
<dbReference type="PROSITE" id="PS51722">
    <property type="entry name" value="G_TR_2"/>
    <property type="match status" value="1"/>
</dbReference>
<dbReference type="InterPro" id="IPR005517">
    <property type="entry name" value="Transl_elong_EFG/EF2_IV"/>
</dbReference>
<dbReference type="Gene3D" id="3.30.70.870">
    <property type="entry name" value="Elongation Factor G (Translational Gtpase), domain 3"/>
    <property type="match status" value="1"/>
</dbReference>
<dbReference type="Gene3D" id="3.30.70.240">
    <property type="match status" value="1"/>
</dbReference>
<dbReference type="SMART" id="SM00889">
    <property type="entry name" value="EFG_IV"/>
    <property type="match status" value="1"/>
</dbReference>
<sequence length="679" mass="72153">MPKDPSGAKANGTRAIALVGPAGAGKTSLAEAIVHAAGATDRHGSVGNGTSIGDSSAEARARGGSTELNLYHFDYLGDRFALIDCPGSVGFAADGARAIALADLAIVVVDPDPARAPLAAPALRALDELGIPHLIFVNRIDQAHGRIRDLLAALQPVSVEPLIARQIPIREGEKITGFVDLALERAYHYTGKDSEPIDIPGELADREHEARAHMLEQLADHDDELLEQLVMEQTPDAKRVLHDLARETSETLAVPVLFGSAESGWGIGRLLKALRHEAPGPQHSADRLEVGDPALFVFKVHNGGTVGRLALARALGGRIGEGSDLKSCDGASARLGALFRVQGDKTQKVGEAANGDVVAVAKIDGVKAGDWLSSGTMPPAIDVTLPSLNCTLAIEPADRKDDVKLSGALHRLLEEDPALVLEQDEDTHEMRLRGVNDEHLRTVLERLKRRYGVTVTARAPTIGYRESIRKTVTQKGRHKKQSGGHGQFGDVVIEVKPLPRGSGFQFGDRITGGAIPKQWIPAVEDGVREAMRKGPLGFTVVDVAVTLVDGSYHSVDSSELAFRLAGRLAMAEALAAAGPHLLEPMHKVTVVCPTSAASRVSSAVASRRGQMLGMAPRDGWTGWDRIDAVIPEAELGGLEAELRSQSQGLASYDAAYDHLSELNGPMADKVVKQREPEPA</sequence>
<dbReference type="InterPro" id="IPR047872">
    <property type="entry name" value="EFG_IV"/>
</dbReference>
<dbReference type="Gene3D" id="2.40.30.10">
    <property type="entry name" value="Translation factors"/>
    <property type="match status" value="1"/>
</dbReference>
<dbReference type="FunFam" id="3.30.230.10:FF:000003">
    <property type="entry name" value="Elongation factor G"/>
    <property type="match status" value="1"/>
</dbReference>
<dbReference type="Gene3D" id="3.40.50.300">
    <property type="entry name" value="P-loop containing nucleotide triphosphate hydrolases"/>
    <property type="match status" value="1"/>
</dbReference>
<dbReference type="CDD" id="cd03713">
    <property type="entry name" value="EFG_mtEFG_C"/>
    <property type="match status" value="1"/>
</dbReference>
<evidence type="ECO:0000313" key="8">
    <source>
        <dbReference type="EMBL" id="QNM83061.1"/>
    </source>
</evidence>
<dbReference type="SUPFAM" id="SSF52540">
    <property type="entry name" value="P-loop containing nucleoside triphosphate hydrolases"/>
    <property type="match status" value="1"/>
</dbReference>
<dbReference type="GO" id="GO:0003746">
    <property type="term" value="F:translation elongation factor activity"/>
    <property type="evidence" value="ECO:0007669"/>
    <property type="project" value="UniProtKB-KW"/>
</dbReference>
<dbReference type="SUPFAM" id="SSF54980">
    <property type="entry name" value="EF-G C-terminal domain-like"/>
    <property type="match status" value="2"/>
</dbReference>
<dbReference type="PRINTS" id="PR01037">
    <property type="entry name" value="TCRTETOQM"/>
</dbReference>